<accession>A0A6J7HIF6</accession>
<dbReference type="AlphaFoldDB" id="A0A6J7HIF6"/>
<sequence length="98" mass="11132">MVEPDIKIEKKLQSSTNRLKSLLTDLVLTNEEKTFLNRIYEKNLAVLSLYKAARQKHAGELKKLSSARLQKEVSQRSDMHKKSKLSSFIKKVPGSFGG</sequence>
<evidence type="ECO:0000313" key="1">
    <source>
        <dbReference type="EMBL" id="CAB4920741.1"/>
    </source>
</evidence>
<gene>
    <name evidence="1" type="ORF">UFOPK3614_00846</name>
</gene>
<organism evidence="1">
    <name type="scientific">freshwater metagenome</name>
    <dbReference type="NCBI Taxonomy" id="449393"/>
    <lineage>
        <taxon>unclassified sequences</taxon>
        <taxon>metagenomes</taxon>
        <taxon>ecological metagenomes</taxon>
    </lineage>
</organism>
<protein>
    <submittedName>
        <fullName evidence="1">Unannotated protein</fullName>
    </submittedName>
</protein>
<reference evidence="1" key="1">
    <citation type="submission" date="2020-05" db="EMBL/GenBank/DDBJ databases">
        <authorList>
            <person name="Chiriac C."/>
            <person name="Salcher M."/>
            <person name="Ghai R."/>
            <person name="Kavagutti S V."/>
        </authorList>
    </citation>
    <scope>NUCLEOTIDE SEQUENCE</scope>
</reference>
<name>A0A6J7HIF6_9ZZZZ</name>
<dbReference type="EMBL" id="CAFBMS010000047">
    <property type="protein sequence ID" value="CAB4920741.1"/>
    <property type="molecule type" value="Genomic_DNA"/>
</dbReference>
<proteinExistence type="predicted"/>